<feature type="compositionally biased region" description="Polar residues" evidence="1">
    <location>
        <begin position="524"/>
        <end position="534"/>
    </location>
</feature>
<evidence type="ECO:0000256" key="1">
    <source>
        <dbReference type="SAM" id="MobiDB-lite"/>
    </source>
</evidence>
<gene>
    <name evidence="3" type="ORF">COLO4_07245</name>
</gene>
<name>A0A1R3KKD5_9ROSI</name>
<evidence type="ECO:0000313" key="4">
    <source>
        <dbReference type="Proteomes" id="UP000187203"/>
    </source>
</evidence>
<dbReference type="InterPro" id="IPR040256">
    <property type="entry name" value="At4g02000-like"/>
</dbReference>
<evidence type="ECO:0000259" key="2">
    <source>
        <dbReference type="Pfam" id="PF14111"/>
    </source>
</evidence>
<protein>
    <recommendedName>
        <fullName evidence="2">DUF4283 domain-containing protein</fullName>
    </recommendedName>
</protein>
<evidence type="ECO:0000313" key="3">
    <source>
        <dbReference type="EMBL" id="OMP07545.1"/>
    </source>
</evidence>
<feature type="region of interest" description="Disordered" evidence="1">
    <location>
        <begin position="428"/>
        <end position="453"/>
    </location>
</feature>
<organism evidence="3 4">
    <name type="scientific">Corchorus olitorius</name>
    <dbReference type="NCBI Taxonomy" id="93759"/>
    <lineage>
        <taxon>Eukaryota</taxon>
        <taxon>Viridiplantae</taxon>
        <taxon>Streptophyta</taxon>
        <taxon>Embryophyta</taxon>
        <taxon>Tracheophyta</taxon>
        <taxon>Spermatophyta</taxon>
        <taxon>Magnoliopsida</taxon>
        <taxon>eudicotyledons</taxon>
        <taxon>Gunneridae</taxon>
        <taxon>Pentapetalae</taxon>
        <taxon>rosids</taxon>
        <taxon>malvids</taxon>
        <taxon>Malvales</taxon>
        <taxon>Malvaceae</taxon>
        <taxon>Grewioideae</taxon>
        <taxon>Apeibeae</taxon>
        <taxon>Corchorus</taxon>
    </lineage>
</organism>
<feature type="compositionally biased region" description="Low complexity" evidence="1">
    <location>
        <begin position="265"/>
        <end position="278"/>
    </location>
</feature>
<reference evidence="4" key="1">
    <citation type="submission" date="2013-09" db="EMBL/GenBank/DDBJ databases">
        <title>Corchorus olitorius genome sequencing.</title>
        <authorList>
            <person name="Alam M."/>
            <person name="Haque M.S."/>
            <person name="Islam M.S."/>
            <person name="Emdad E.M."/>
            <person name="Islam M.M."/>
            <person name="Ahmed B."/>
            <person name="Halim A."/>
            <person name="Hossen Q.M.M."/>
            <person name="Hossain M.Z."/>
            <person name="Ahmed R."/>
            <person name="Khan M.M."/>
            <person name="Islam R."/>
            <person name="Rashid M.M."/>
            <person name="Khan S.A."/>
            <person name="Rahman M.S."/>
            <person name="Alam M."/>
            <person name="Yahiya A.S."/>
            <person name="Khan M.S."/>
            <person name="Azam M.S."/>
            <person name="Haque T."/>
            <person name="Lashkar M.Z.H."/>
            <person name="Akhand A.I."/>
            <person name="Morshed G."/>
            <person name="Roy S."/>
            <person name="Uddin K.S."/>
            <person name="Rabeya T."/>
            <person name="Hossain A.S."/>
            <person name="Chowdhury A."/>
            <person name="Snigdha A.R."/>
            <person name="Mortoza M.S."/>
            <person name="Matin S.A."/>
            <person name="Hoque S.M.E."/>
            <person name="Islam M.K."/>
            <person name="Roy D.K."/>
            <person name="Haider R."/>
            <person name="Moosa M.M."/>
            <person name="Elias S.M."/>
            <person name="Hasan A.M."/>
            <person name="Jahan S."/>
            <person name="Shafiuddin M."/>
            <person name="Mahmood N."/>
            <person name="Shommy N.S."/>
        </authorList>
    </citation>
    <scope>NUCLEOTIDE SEQUENCE [LARGE SCALE GENOMIC DNA]</scope>
    <source>
        <strain evidence="4">cv. O-4</strain>
    </source>
</reference>
<feature type="region of interest" description="Disordered" evidence="1">
    <location>
        <begin position="493"/>
        <end position="554"/>
    </location>
</feature>
<dbReference type="InterPro" id="IPR025558">
    <property type="entry name" value="DUF4283"/>
</dbReference>
<dbReference type="Proteomes" id="UP000187203">
    <property type="component" value="Unassembled WGS sequence"/>
</dbReference>
<dbReference type="AlphaFoldDB" id="A0A1R3KKD5"/>
<keyword evidence="4" id="KW-1185">Reference proteome</keyword>
<dbReference type="Pfam" id="PF14111">
    <property type="entry name" value="DUF4283"/>
    <property type="match status" value="1"/>
</dbReference>
<accession>A0A1R3KKD5</accession>
<proteinExistence type="predicted"/>
<comment type="caution">
    <text evidence="3">The sequence shown here is derived from an EMBL/GenBank/DDBJ whole genome shotgun (WGS) entry which is preliminary data.</text>
</comment>
<dbReference type="PANTHER" id="PTHR31286:SF99">
    <property type="entry name" value="DUF4283 DOMAIN-CONTAINING PROTEIN"/>
    <property type="match status" value="1"/>
</dbReference>
<dbReference type="OrthoDB" id="1002344at2759"/>
<sequence length="664" mass="73152">MDCLDDPSISLIGANANFLGNEFPCNNNEVQVHLSPAGTKSYKESLRLHAKWQWSLIVKVYGKKVGYKYLVSRIEQLWKIKKQPAVVDLGEDFFLLKFQNEEDCSYVLKKGPWFIGGHFLTVRKWEPNFKASEASFFSVAVWVRLHELPVEFFDFEVLKKIGQAMGTLLRVDNRTLMGERGRYARLCVQINMDKPLATDFMIEGKKQSLVYEGIGTLCFHCGRLGHNADSRPDKVGITATERPMAEEKGFGPWMVVTRKRKSNKSAKNPIPKSNSNSNVQDKKGSQQGKLVNKSRLPEITHNGSNQLPVDLHPPKAFSDVAKRNVKGKQILTKPGKQKENWVPRYFEKWENSKSQIPISASSKTAVSIPSSKGLPCGDNLTSAFINSANLEAPSDPLLAHAMGFLREQNPKFSPKHLPFSFSPISEKEEVWDQDETENQPSPQSPRTEEQTSLLQARSLSDGFDKATEGTVSVQRIAGEDLRATGIVLEPTLCISGGKEPTSGEAKESSTHPTADLGGADYSDNDFSPTVSNRVGTGHDGDLGSPVGTSGLEPAALDPIPAEVFTPCGSDRVSDRQQQTLSCDPLDNSKCETLPRLRSILKSARGVPKPPIGEPTDAQSGCLLDTVTKPSKGRVVQKVAERTKTRKGRRTKSGDDNDCVELQGC</sequence>
<feature type="compositionally biased region" description="Polar residues" evidence="1">
    <location>
        <begin position="438"/>
        <end position="453"/>
    </location>
</feature>
<feature type="region of interest" description="Disordered" evidence="1">
    <location>
        <begin position="604"/>
        <end position="656"/>
    </location>
</feature>
<feature type="region of interest" description="Disordered" evidence="1">
    <location>
        <begin position="260"/>
        <end position="290"/>
    </location>
</feature>
<dbReference type="EMBL" id="AWUE01013173">
    <property type="protein sequence ID" value="OMP07545.1"/>
    <property type="molecule type" value="Genomic_DNA"/>
</dbReference>
<feature type="domain" description="DUF4283" evidence="2">
    <location>
        <begin position="50"/>
        <end position="132"/>
    </location>
</feature>
<dbReference type="STRING" id="93759.A0A1R3KKD5"/>
<dbReference type="PANTHER" id="PTHR31286">
    <property type="entry name" value="GLYCINE-RICH CELL WALL STRUCTURAL PROTEIN 1.8-LIKE"/>
    <property type="match status" value="1"/>
</dbReference>